<evidence type="ECO:0000256" key="1">
    <source>
        <dbReference type="SAM" id="Phobius"/>
    </source>
</evidence>
<feature type="transmembrane region" description="Helical" evidence="1">
    <location>
        <begin position="296"/>
        <end position="314"/>
    </location>
</feature>
<accession>A0A7S4FYT1</accession>
<proteinExistence type="predicted"/>
<dbReference type="PANTHER" id="PTHR36774:SF1">
    <property type="entry name" value="INSULIN-INDUCED PROTEIN"/>
    <property type="match status" value="1"/>
</dbReference>
<gene>
    <name evidence="2" type="ORF">EGYM00163_LOCUS30830</name>
</gene>
<dbReference type="PANTHER" id="PTHR36774">
    <property type="entry name" value="INSULIN-INDUCED PROTEIN"/>
    <property type="match status" value="1"/>
</dbReference>
<name>A0A7S4FYT1_9EUGL</name>
<reference evidence="2" key="1">
    <citation type="submission" date="2021-01" db="EMBL/GenBank/DDBJ databases">
        <authorList>
            <person name="Corre E."/>
            <person name="Pelletier E."/>
            <person name="Niang G."/>
            <person name="Scheremetjew M."/>
            <person name="Finn R."/>
            <person name="Kale V."/>
            <person name="Holt S."/>
            <person name="Cochrane G."/>
            <person name="Meng A."/>
            <person name="Brown T."/>
            <person name="Cohen L."/>
        </authorList>
    </citation>
    <scope>NUCLEOTIDE SEQUENCE</scope>
    <source>
        <strain evidence="2">CCMP1594</strain>
    </source>
</reference>
<feature type="transmembrane region" description="Helical" evidence="1">
    <location>
        <begin position="208"/>
        <end position="226"/>
    </location>
</feature>
<feature type="transmembrane region" description="Helical" evidence="1">
    <location>
        <begin position="270"/>
        <end position="289"/>
    </location>
</feature>
<evidence type="ECO:0000313" key="2">
    <source>
        <dbReference type="EMBL" id="CAE0819660.1"/>
    </source>
</evidence>
<keyword evidence="1" id="KW-0812">Transmembrane</keyword>
<protein>
    <submittedName>
        <fullName evidence="2">Uncharacterized protein</fullName>
    </submittedName>
</protein>
<dbReference type="EMBL" id="HBJA01088493">
    <property type="protein sequence ID" value="CAE0819660.1"/>
    <property type="molecule type" value="Transcribed_RNA"/>
</dbReference>
<keyword evidence="1" id="KW-1133">Transmembrane helix</keyword>
<keyword evidence="1" id="KW-0472">Membrane</keyword>
<organism evidence="2">
    <name type="scientific">Eutreptiella gymnastica</name>
    <dbReference type="NCBI Taxonomy" id="73025"/>
    <lineage>
        <taxon>Eukaryota</taxon>
        <taxon>Discoba</taxon>
        <taxon>Euglenozoa</taxon>
        <taxon>Euglenida</taxon>
        <taxon>Spirocuta</taxon>
        <taxon>Euglenophyceae</taxon>
        <taxon>Eutreptiales</taxon>
        <taxon>Eutreptiaceae</taxon>
        <taxon>Eutreptiella</taxon>
    </lineage>
</organism>
<feature type="transmembrane region" description="Helical" evidence="1">
    <location>
        <begin position="113"/>
        <end position="130"/>
    </location>
</feature>
<feature type="transmembrane region" description="Helical" evidence="1">
    <location>
        <begin position="326"/>
        <end position="348"/>
    </location>
</feature>
<sequence>MVIFVAALVWLGNKKHDGSSVDDTIDAILDADTTNLNIRNVPRDSAPRYKFANAKASLPRTIHDITEVVPVQHTTAMSFGGPHGKAAVTHAHAPRQPGSTSVVPKLSVGNTPLLPLLLLLCSTILSAFGVRGYPKPIACAATSGYNKDESPKQTPTPFVRTLVTMYVASFFLGPLLDNYHGLFGVLSYGENSLPFSIQWHETVLLKSALWVPLTFGGAGLVMTAILKALDDKFQTDKEVLNPSWPKIFYSISFFSGQYWLSGLLDNLQVPLPAIHAALAILAFAGWYVFDGSTAGALLGLCTAVAGIVTEVVLVSQDIYQYTHADFYGVCSWIPWVYFLGAPAVGNLARGVERAYHRATADAAE</sequence>
<dbReference type="AlphaFoldDB" id="A0A7S4FYT1"/>